<dbReference type="EMBL" id="MT142636">
    <property type="protein sequence ID" value="QJA86464.1"/>
    <property type="molecule type" value="Genomic_DNA"/>
</dbReference>
<proteinExistence type="predicted"/>
<reference evidence="1" key="1">
    <citation type="submission" date="2020-03" db="EMBL/GenBank/DDBJ databases">
        <title>The deep terrestrial virosphere.</title>
        <authorList>
            <person name="Holmfeldt K."/>
            <person name="Nilsson E."/>
            <person name="Simone D."/>
            <person name="Lopez-Fernandez M."/>
            <person name="Wu X."/>
            <person name="de Brujin I."/>
            <person name="Lundin D."/>
            <person name="Andersson A."/>
            <person name="Bertilsson S."/>
            <person name="Dopson M."/>
        </authorList>
    </citation>
    <scope>NUCLEOTIDE SEQUENCE</scope>
    <source>
        <strain evidence="1">MM415B02077</strain>
    </source>
</reference>
<accession>A0A6M3KYF9</accession>
<dbReference type="InterPro" id="IPR054438">
    <property type="entry name" value="Struct_cement_gp24/gp6"/>
</dbReference>
<sequence length="355" mass="36729">MQRSYNTMVPARAGQLADAGYCDTHTLINEDPLTGQVDTITTDTNTNVHTYTFKCEGVTISYLSDASASVAEIAAGLAAAFNAEPLVNGLAEATYTATTTVFTARVAGVGWTLSDVDAKCTLVNTTANDESDPIGFGLAVVSDSANDGYGKLGKTANLAYKAVTLTPVLANTTVYNVGVTFRGTTYWADITSDADATAKEICDAMTPALNASLPAASVIVTDDDAAMTLTAEIAGEPFEITYDTALWTYAAVTVTEATDINRAFRGVSVRDSKQVTDATGVTQYAGGSAMGVLKKGRIVVDTPSVVTHGDAVYVTATGTFTPTAASTTPKLDSSVAAWVKSLSASLGVLQINARG</sequence>
<evidence type="ECO:0008006" key="2">
    <source>
        <dbReference type="Google" id="ProtNLM"/>
    </source>
</evidence>
<protein>
    <recommendedName>
        <fullName evidence="2">Tail protein</fullName>
    </recommendedName>
</protein>
<name>A0A6M3KYF9_9ZZZZ</name>
<organism evidence="1">
    <name type="scientific">viral metagenome</name>
    <dbReference type="NCBI Taxonomy" id="1070528"/>
    <lineage>
        <taxon>unclassified sequences</taxon>
        <taxon>metagenomes</taxon>
        <taxon>organismal metagenomes</taxon>
    </lineage>
</organism>
<dbReference type="AlphaFoldDB" id="A0A6M3KYF9"/>
<evidence type="ECO:0000313" key="1">
    <source>
        <dbReference type="EMBL" id="QJA86464.1"/>
    </source>
</evidence>
<gene>
    <name evidence="1" type="ORF">MM415B02077_0005</name>
</gene>
<dbReference type="Pfam" id="PF22758">
    <property type="entry name" value="Phage_cement"/>
    <property type="match status" value="1"/>
</dbReference>